<feature type="compositionally biased region" description="Polar residues" evidence="1">
    <location>
        <begin position="10"/>
        <end position="20"/>
    </location>
</feature>
<proteinExistence type="predicted"/>
<accession>A0A871BLV7</accession>
<evidence type="ECO:0000313" key="2">
    <source>
        <dbReference type="EMBL" id="QOS14117.1"/>
    </source>
</evidence>
<feature type="region of interest" description="Disordered" evidence="1">
    <location>
        <begin position="1"/>
        <end position="25"/>
    </location>
</feature>
<dbReference type="AlphaFoldDB" id="A0A871BLV7"/>
<keyword evidence="2" id="KW-0614">Plasmid</keyword>
<dbReference type="EMBL" id="CP063208">
    <property type="protein sequence ID" value="QOS14117.1"/>
    <property type="molecule type" value="Genomic_DNA"/>
</dbReference>
<evidence type="ECO:0000313" key="3">
    <source>
        <dbReference type="Proteomes" id="UP000663064"/>
    </source>
</evidence>
<dbReference type="GeneID" id="59461635"/>
<evidence type="ECO:0000256" key="1">
    <source>
        <dbReference type="SAM" id="MobiDB-lite"/>
    </source>
</evidence>
<gene>
    <name evidence="2" type="ORF">HfgLR_25195</name>
</gene>
<protein>
    <submittedName>
        <fullName evidence="2">Uncharacterized protein</fullName>
    </submittedName>
</protein>
<sequence>MAVDDCGQDDAQNPKSTCPNPNDLPVGATFELPTSTELVLVGRTDDLDDGHGPLYEFVMNPDGGDETRRTTYRGYHLDTALVSGAVYSGVVDVQKHERGAPFQCPGCEQVYTSDARRDVLLSSEVVCSYGCERSVIQDRVRNVIERTPEVRQ</sequence>
<organism evidence="2 3">
    <name type="scientific">Haloferax gibbonsii</name>
    <dbReference type="NCBI Taxonomy" id="35746"/>
    <lineage>
        <taxon>Archaea</taxon>
        <taxon>Methanobacteriati</taxon>
        <taxon>Methanobacteriota</taxon>
        <taxon>Stenosarchaea group</taxon>
        <taxon>Halobacteria</taxon>
        <taxon>Halobacteriales</taxon>
        <taxon>Haloferacaceae</taxon>
        <taxon>Haloferax</taxon>
    </lineage>
</organism>
<name>A0A871BLV7_HALGI</name>
<geneLocation type="plasmid" evidence="2 3">
    <name>pHGLR3</name>
</geneLocation>
<dbReference type="RefSeq" id="WP_193494195.1">
    <property type="nucleotide sequence ID" value="NZ_CP063208.1"/>
</dbReference>
<reference evidence="2" key="1">
    <citation type="journal article" date="2021" name="Front. Microbiol.">
        <title>Cellular and Genomic Properties of Haloferax gibbonsii LR2-5, the Host of Euryarchaeal Virus HFTV1.</title>
        <authorList>
            <person name="Tittes C."/>
            <person name="Schwarzer S."/>
            <person name="Pfeiffer F."/>
            <person name="Dyall-Smith M."/>
            <person name="Rodriguez-Franco M."/>
            <person name="Oksanen H.M."/>
            <person name="Quax T.E.F."/>
        </authorList>
    </citation>
    <scope>NUCLEOTIDE SEQUENCE</scope>
    <source>
        <strain evidence="2">LR2-5</strain>
    </source>
</reference>
<dbReference type="Proteomes" id="UP000663064">
    <property type="component" value="Plasmid pHGLR3"/>
</dbReference>